<gene>
    <name evidence="1" type="ORF">SAMN06297397_2229</name>
</gene>
<organism evidence="1 2">
    <name type="scientific">Aristaeella lactis</name>
    <dbReference type="NCBI Taxonomy" id="3046383"/>
    <lineage>
        <taxon>Bacteria</taxon>
        <taxon>Bacillati</taxon>
        <taxon>Bacillota</taxon>
        <taxon>Clostridia</taxon>
        <taxon>Eubacteriales</taxon>
        <taxon>Aristaeellaceae</taxon>
        <taxon>Aristaeella</taxon>
    </lineage>
</organism>
<name>A0AC61PN03_9FIRM</name>
<proteinExistence type="predicted"/>
<evidence type="ECO:0000313" key="1">
    <source>
        <dbReference type="EMBL" id="SMC73034.1"/>
    </source>
</evidence>
<dbReference type="Proteomes" id="UP000192328">
    <property type="component" value="Unassembled WGS sequence"/>
</dbReference>
<evidence type="ECO:0000313" key="2">
    <source>
        <dbReference type="Proteomes" id="UP000192328"/>
    </source>
</evidence>
<comment type="caution">
    <text evidence="1">The sequence shown here is derived from an EMBL/GenBank/DDBJ whole genome shotgun (WGS) entry which is preliminary data.</text>
</comment>
<dbReference type="EMBL" id="FWXZ01000004">
    <property type="protein sequence ID" value="SMC73034.1"/>
    <property type="molecule type" value="Genomic_DNA"/>
</dbReference>
<keyword evidence="2" id="KW-1185">Reference proteome</keyword>
<accession>A0AC61PN03</accession>
<sequence length="175" mass="18550">MKKLFALLLALCLMLCACAYAEETNEINWADVEEKAAQIEGQFAPIADLGVMMYIPSIFGSVEVSDEQKAAGVIALLSTADGAGRISFTYQDLGEMDGDAFVAELEKAGATDIEVAVLNGRNALSYDLVVNGVKSSNVVIDVDETKILTISFAPMDDEGFAELAGILTASIQDAQ</sequence>
<protein>
    <submittedName>
        <fullName evidence="1">Uncharacterized protein</fullName>
    </submittedName>
</protein>
<reference evidence="1" key="1">
    <citation type="submission" date="2017-04" db="EMBL/GenBank/DDBJ databases">
        <authorList>
            <person name="Varghese N."/>
            <person name="Submissions S."/>
        </authorList>
    </citation>
    <scope>NUCLEOTIDE SEQUENCE</scope>
    <source>
        <strain evidence="1">WTE2008</strain>
    </source>
</reference>